<dbReference type="AlphaFoldDB" id="A0A1H3E5I1"/>
<evidence type="ECO:0000259" key="1">
    <source>
        <dbReference type="Pfam" id="PF00534"/>
    </source>
</evidence>
<dbReference type="Gene3D" id="3.40.50.2000">
    <property type="entry name" value="Glycogen Phosphorylase B"/>
    <property type="match status" value="1"/>
</dbReference>
<keyword evidence="2" id="KW-0808">Transferase</keyword>
<dbReference type="STRING" id="61595.SAMN05421644_11159"/>
<organism evidence="2 3">
    <name type="scientific">Allochromatium warmingii</name>
    <name type="common">Chromatium warmingii</name>
    <dbReference type="NCBI Taxonomy" id="61595"/>
    <lineage>
        <taxon>Bacteria</taxon>
        <taxon>Pseudomonadati</taxon>
        <taxon>Pseudomonadota</taxon>
        <taxon>Gammaproteobacteria</taxon>
        <taxon>Chromatiales</taxon>
        <taxon>Chromatiaceae</taxon>
        <taxon>Allochromatium</taxon>
    </lineage>
</organism>
<protein>
    <submittedName>
        <fullName evidence="2">Glycosyl transferases group 1</fullName>
    </submittedName>
</protein>
<sequence>MRRDTFPRLDDIKQTIWLTRPDLRQQFADNPARFDWWLLLNGATEYRALAEIEVIIDAALLTQPAPEAFADLHPSLTRFMRVVWAMRPDLQPVFDIRQRSGQAGFIHWYFQHGLRELQLDRFLTEEQRQWWNSVQRVPISTRTKPRKHRAPPDLPFGVNLIGYAKGQLGIGEDVRMAALALQAAGIPFSIYNVEPGCEVCQNDESAVNHISSDLPYAINLFCTTGIEMARLAAVEGSKLFDGRRSIGHWPWELPEWPANWHHAYGLVDELWAASRFTYDAYVRSCPKPVHHMPMAVTVDPTAQLTRRNFGLPEQPFLFVFAFDGLSSLIRKNPLACVQAFRTAFPRGDEPVGLVIKVMRTPEHDPQWHMILEAARADRRLFILSGTLQRAELLDLYRVCDSFISLHRSEGFGRGLAEAMLLGKPVIATGYSGNLDFTILGSAALVDYQLRPVAEGEYPFAEGLVWAEPDTHHAAWWMRRFVFNASIRTRLAVLGQQLAQASYSPEHVGAFYLSRLQHSQ</sequence>
<name>A0A1H3E5I1_ALLWA</name>
<dbReference type="Pfam" id="PF00534">
    <property type="entry name" value="Glycos_transf_1"/>
    <property type="match status" value="1"/>
</dbReference>
<dbReference type="SUPFAM" id="SSF53756">
    <property type="entry name" value="UDP-Glycosyltransferase/glycogen phosphorylase"/>
    <property type="match status" value="1"/>
</dbReference>
<dbReference type="PANTHER" id="PTHR46656">
    <property type="entry name" value="PUTATIVE-RELATED"/>
    <property type="match status" value="1"/>
</dbReference>
<keyword evidence="3" id="KW-1185">Reference proteome</keyword>
<evidence type="ECO:0000313" key="3">
    <source>
        <dbReference type="Proteomes" id="UP000198672"/>
    </source>
</evidence>
<reference evidence="3" key="1">
    <citation type="submission" date="2016-10" db="EMBL/GenBank/DDBJ databases">
        <authorList>
            <person name="Varghese N."/>
            <person name="Submissions S."/>
        </authorList>
    </citation>
    <scope>NUCLEOTIDE SEQUENCE [LARGE SCALE GENOMIC DNA]</scope>
    <source>
        <strain evidence="3">DSM 173</strain>
    </source>
</reference>
<dbReference type="OrthoDB" id="9801954at2"/>
<dbReference type="PANTHER" id="PTHR46656:SF3">
    <property type="entry name" value="PUTATIVE-RELATED"/>
    <property type="match status" value="1"/>
</dbReference>
<gene>
    <name evidence="2" type="ORF">SAMN05421644_11159</name>
</gene>
<dbReference type="GO" id="GO:0016757">
    <property type="term" value="F:glycosyltransferase activity"/>
    <property type="evidence" value="ECO:0007669"/>
    <property type="project" value="InterPro"/>
</dbReference>
<dbReference type="EMBL" id="FNOW01000011">
    <property type="protein sequence ID" value="SDX73956.1"/>
    <property type="molecule type" value="Genomic_DNA"/>
</dbReference>
<dbReference type="InterPro" id="IPR001296">
    <property type="entry name" value="Glyco_trans_1"/>
</dbReference>
<accession>A0A1H3E5I1</accession>
<feature type="domain" description="Glycosyl transferase family 1" evidence="1">
    <location>
        <begin position="383"/>
        <end position="437"/>
    </location>
</feature>
<dbReference type="RefSeq" id="WP_091332803.1">
    <property type="nucleotide sequence ID" value="NZ_FNOW01000011.1"/>
</dbReference>
<proteinExistence type="predicted"/>
<evidence type="ECO:0000313" key="2">
    <source>
        <dbReference type="EMBL" id="SDX73956.1"/>
    </source>
</evidence>
<dbReference type="Proteomes" id="UP000198672">
    <property type="component" value="Unassembled WGS sequence"/>
</dbReference>